<evidence type="ECO:0000256" key="4">
    <source>
        <dbReference type="ARBA" id="ARBA00022630"/>
    </source>
</evidence>
<organism evidence="13 14">
    <name type="scientific">Fusarium sarcochroum</name>
    <dbReference type="NCBI Taxonomy" id="1208366"/>
    <lineage>
        <taxon>Eukaryota</taxon>
        <taxon>Fungi</taxon>
        <taxon>Dikarya</taxon>
        <taxon>Ascomycota</taxon>
        <taxon>Pezizomycotina</taxon>
        <taxon>Sordariomycetes</taxon>
        <taxon>Hypocreomycetidae</taxon>
        <taxon>Hypocreales</taxon>
        <taxon>Nectriaceae</taxon>
        <taxon>Fusarium</taxon>
        <taxon>Fusarium lateritium species complex</taxon>
    </lineage>
</organism>
<dbReference type="EMBL" id="JABEXW010001488">
    <property type="protein sequence ID" value="KAF4943616.1"/>
    <property type="molecule type" value="Genomic_DNA"/>
</dbReference>
<feature type="chain" id="PRO_5034567254" description="FAD-binding domain-containing protein" evidence="11">
    <location>
        <begin position="19"/>
        <end position="351"/>
    </location>
</feature>
<keyword evidence="14" id="KW-1185">Reference proteome</keyword>
<keyword evidence="9" id="KW-0503">Monooxygenase</keyword>
<evidence type="ECO:0000256" key="2">
    <source>
        <dbReference type="ARBA" id="ARBA00004370"/>
    </source>
</evidence>
<evidence type="ECO:0000259" key="12">
    <source>
        <dbReference type="Pfam" id="PF01494"/>
    </source>
</evidence>
<dbReference type="Pfam" id="PF01494">
    <property type="entry name" value="FAD_binding_3"/>
    <property type="match status" value="1"/>
</dbReference>
<dbReference type="PRINTS" id="PR00420">
    <property type="entry name" value="RNGMNOXGNASE"/>
</dbReference>
<keyword evidence="8" id="KW-0560">Oxidoreductase</keyword>
<dbReference type="InterPro" id="IPR050562">
    <property type="entry name" value="FAD_mOase_fung"/>
</dbReference>
<dbReference type="Gene3D" id="3.50.50.60">
    <property type="entry name" value="FAD/NAD(P)-binding domain"/>
    <property type="match status" value="1"/>
</dbReference>
<dbReference type="InterPro" id="IPR036188">
    <property type="entry name" value="FAD/NAD-bd_sf"/>
</dbReference>
<evidence type="ECO:0000256" key="7">
    <source>
        <dbReference type="ARBA" id="ARBA00022989"/>
    </source>
</evidence>
<comment type="cofactor">
    <cofactor evidence="1">
        <name>FAD</name>
        <dbReference type="ChEBI" id="CHEBI:57692"/>
    </cofactor>
</comment>
<keyword evidence="5" id="KW-0812">Transmembrane</keyword>
<keyword evidence="4" id="KW-0285">Flavoprotein</keyword>
<evidence type="ECO:0000313" key="13">
    <source>
        <dbReference type="EMBL" id="KAF4943616.1"/>
    </source>
</evidence>
<keyword evidence="6" id="KW-0274">FAD</keyword>
<evidence type="ECO:0000256" key="8">
    <source>
        <dbReference type="ARBA" id="ARBA00023002"/>
    </source>
</evidence>
<evidence type="ECO:0000256" key="5">
    <source>
        <dbReference type="ARBA" id="ARBA00022692"/>
    </source>
</evidence>
<comment type="similarity">
    <text evidence="3">Belongs to the paxM FAD-dependent monooxygenase family.</text>
</comment>
<dbReference type="PANTHER" id="PTHR47356">
    <property type="entry name" value="FAD-DEPENDENT MONOOXYGENASE ASQG-RELATED"/>
    <property type="match status" value="1"/>
</dbReference>
<feature type="signal peptide" evidence="11">
    <location>
        <begin position="1"/>
        <end position="18"/>
    </location>
</feature>
<evidence type="ECO:0000256" key="3">
    <source>
        <dbReference type="ARBA" id="ARBA00007992"/>
    </source>
</evidence>
<evidence type="ECO:0000256" key="1">
    <source>
        <dbReference type="ARBA" id="ARBA00001974"/>
    </source>
</evidence>
<sequence length="351" mass="39089">MTLQLIIVGASITGLSLAHMIEKLSLDIEFVILEAYPEIAPQVGASIGLLPNGLRILDQLECYERIRSIAGNFYLKTVMRNSDGQLSSESRSASISERLEDRIGYPSLFIDRQMLLQVLYENLKRKDRVLLAKRVVRAEMDGDRACLHTEDGSSYEGGLVVGADGVHSIIRREICRLASSAGNNLFLPDEGSRCPPATQHTVFYEGWGYLTVHPITAQGGNGAMESAGALVNALSSKLRQNAQGLSRMDIDSIFDEVQSSRFRRAQNIVKDGERTQSIVNQRYPFSTLMIKYLVPVLGDDLFFDGWLKSSIGGLRLNGLPIPEKSKNKAFQDKLIGKRSDNKYRRYWSIAL</sequence>
<reference evidence="13" key="1">
    <citation type="journal article" date="2020" name="BMC Genomics">
        <title>Correction to: Identification and distribution of gene clusters required for synthesis of sphingolipid metabolism inhibitors in diverse species of the filamentous fungus Fusarium.</title>
        <authorList>
            <person name="Kim H.S."/>
            <person name="Lohmar J.M."/>
            <person name="Busman M."/>
            <person name="Brown D.W."/>
            <person name="Naumann T.A."/>
            <person name="Divon H.H."/>
            <person name="Lysoe E."/>
            <person name="Uhlig S."/>
            <person name="Proctor R.H."/>
        </authorList>
    </citation>
    <scope>NUCLEOTIDE SEQUENCE</scope>
    <source>
        <strain evidence="13">NRRL 20472</strain>
    </source>
</reference>
<evidence type="ECO:0000256" key="9">
    <source>
        <dbReference type="ARBA" id="ARBA00023033"/>
    </source>
</evidence>
<dbReference type="PANTHER" id="PTHR47356:SF2">
    <property type="entry name" value="FAD-BINDING DOMAIN-CONTAINING PROTEIN-RELATED"/>
    <property type="match status" value="1"/>
</dbReference>
<keyword evidence="7" id="KW-1133">Transmembrane helix</keyword>
<dbReference type="AlphaFoldDB" id="A0A8H4SQA4"/>
<gene>
    <name evidence="13" type="ORF">FSARC_14879</name>
</gene>
<evidence type="ECO:0000256" key="10">
    <source>
        <dbReference type="ARBA" id="ARBA00023136"/>
    </source>
</evidence>
<evidence type="ECO:0000256" key="11">
    <source>
        <dbReference type="SAM" id="SignalP"/>
    </source>
</evidence>
<dbReference type="Proteomes" id="UP000622797">
    <property type="component" value="Unassembled WGS sequence"/>
</dbReference>
<dbReference type="OrthoDB" id="10029326at2759"/>
<dbReference type="GO" id="GO:0016020">
    <property type="term" value="C:membrane"/>
    <property type="evidence" value="ECO:0007669"/>
    <property type="project" value="UniProtKB-SubCell"/>
</dbReference>
<protein>
    <recommendedName>
        <fullName evidence="12">FAD-binding domain-containing protein</fullName>
    </recommendedName>
</protein>
<accession>A0A8H4SQA4</accession>
<comment type="caution">
    <text evidence="13">The sequence shown here is derived from an EMBL/GenBank/DDBJ whole genome shotgun (WGS) entry which is preliminary data.</text>
</comment>
<evidence type="ECO:0000256" key="6">
    <source>
        <dbReference type="ARBA" id="ARBA00022827"/>
    </source>
</evidence>
<dbReference type="GO" id="GO:0004497">
    <property type="term" value="F:monooxygenase activity"/>
    <property type="evidence" value="ECO:0007669"/>
    <property type="project" value="UniProtKB-KW"/>
</dbReference>
<comment type="subcellular location">
    <subcellularLocation>
        <location evidence="2">Membrane</location>
    </subcellularLocation>
</comment>
<reference evidence="13" key="2">
    <citation type="submission" date="2020-05" db="EMBL/GenBank/DDBJ databases">
        <authorList>
            <person name="Kim H.-S."/>
            <person name="Proctor R.H."/>
            <person name="Brown D.W."/>
        </authorList>
    </citation>
    <scope>NUCLEOTIDE SEQUENCE</scope>
    <source>
        <strain evidence="13">NRRL 20472</strain>
    </source>
</reference>
<feature type="domain" description="FAD-binding" evidence="12">
    <location>
        <begin position="4"/>
        <end position="174"/>
    </location>
</feature>
<keyword evidence="11" id="KW-0732">Signal</keyword>
<dbReference type="SUPFAM" id="SSF51905">
    <property type="entry name" value="FAD/NAD(P)-binding domain"/>
    <property type="match status" value="1"/>
</dbReference>
<keyword evidence="10" id="KW-0472">Membrane</keyword>
<dbReference type="InterPro" id="IPR002938">
    <property type="entry name" value="FAD-bd"/>
</dbReference>
<evidence type="ECO:0000313" key="14">
    <source>
        <dbReference type="Proteomes" id="UP000622797"/>
    </source>
</evidence>
<proteinExistence type="inferred from homology"/>
<dbReference type="GO" id="GO:0071949">
    <property type="term" value="F:FAD binding"/>
    <property type="evidence" value="ECO:0007669"/>
    <property type="project" value="InterPro"/>
</dbReference>
<name>A0A8H4SQA4_9HYPO</name>